<proteinExistence type="predicted"/>
<dbReference type="AlphaFoldDB" id="A0A0A9BV29"/>
<protein>
    <submittedName>
        <fullName evidence="1">Uncharacterized protein</fullName>
    </submittedName>
</protein>
<organism evidence="1">
    <name type="scientific">Arundo donax</name>
    <name type="common">Giant reed</name>
    <name type="synonym">Donax arundinaceus</name>
    <dbReference type="NCBI Taxonomy" id="35708"/>
    <lineage>
        <taxon>Eukaryota</taxon>
        <taxon>Viridiplantae</taxon>
        <taxon>Streptophyta</taxon>
        <taxon>Embryophyta</taxon>
        <taxon>Tracheophyta</taxon>
        <taxon>Spermatophyta</taxon>
        <taxon>Magnoliopsida</taxon>
        <taxon>Liliopsida</taxon>
        <taxon>Poales</taxon>
        <taxon>Poaceae</taxon>
        <taxon>PACMAD clade</taxon>
        <taxon>Arundinoideae</taxon>
        <taxon>Arundineae</taxon>
        <taxon>Arundo</taxon>
    </lineage>
</organism>
<evidence type="ECO:0000313" key="1">
    <source>
        <dbReference type="EMBL" id="JAD65030.1"/>
    </source>
</evidence>
<reference evidence="1" key="2">
    <citation type="journal article" date="2015" name="Data Brief">
        <title>Shoot transcriptome of the giant reed, Arundo donax.</title>
        <authorList>
            <person name="Barrero R.A."/>
            <person name="Guerrero F.D."/>
            <person name="Moolhuijzen P."/>
            <person name="Goolsby J.A."/>
            <person name="Tidwell J."/>
            <person name="Bellgard S.E."/>
            <person name="Bellgard M.I."/>
        </authorList>
    </citation>
    <scope>NUCLEOTIDE SEQUENCE</scope>
    <source>
        <tissue evidence="1">Shoot tissue taken approximately 20 cm above the soil surface</tissue>
    </source>
</reference>
<dbReference type="EMBL" id="GBRH01232865">
    <property type="protein sequence ID" value="JAD65030.1"/>
    <property type="molecule type" value="Transcribed_RNA"/>
</dbReference>
<accession>A0A0A9BV29</accession>
<sequence length="60" mass="6197">MVAAAFGYALKLADGSGGKARDGVHEGVVGEAGHRARLERFRAAGRGSKLRCGGTGDLRR</sequence>
<reference evidence="1" key="1">
    <citation type="submission" date="2014-09" db="EMBL/GenBank/DDBJ databases">
        <authorList>
            <person name="Magalhaes I.L.F."/>
            <person name="Oliveira U."/>
            <person name="Santos F.R."/>
            <person name="Vidigal T.H.D.A."/>
            <person name="Brescovit A.D."/>
            <person name="Santos A.J."/>
        </authorList>
    </citation>
    <scope>NUCLEOTIDE SEQUENCE</scope>
    <source>
        <tissue evidence="1">Shoot tissue taken approximately 20 cm above the soil surface</tissue>
    </source>
</reference>
<name>A0A0A9BV29_ARUDO</name>